<proteinExistence type="predicted"/>
<protein>
    <submittedName>
        <fullName evidence="1">Uncharacterized protein</fullName>
    </submittedName>
</protein>
<dbReference type="SUPFAM" id="SSF47598">
    <property type="entry name" value="Ribbon-helix-helix"/>
    <property type="match status" value="1"/>
</dbReference>
<organism evidence="1">
    <name type="scientific">uncultured Caudovirales phage</name>
    <dbReference type="NCBI Taxonomy" id="2100421"/>
    <lineage>
        <taxon>Viruses</taxon>
        <taxon>Duplodnaviria</taxon>
        <taxon>Heunggongvirae</taxon>
        <taxon>Uroviricota</taxon>
        <taxon>Caudoviricetes</taxon>
        <taxon>Peduoviridae</taxon>
        <taxon>Maltschvirus</taxon>
        <taxon>Maltschvirus maltsch</taxon>
    </lineage>
</organism>
<reference evidence="1" key="1">
    <citation type="submission" date="2020-05" db="EMBL/GenBank/DDBJ databases">
        <authorList>
            <person name="Chiriac C."/>
            <person name="Salcher M."/>
            <person name="Ghai R."/>
            <person name="Kavagutti S V."/>
        </authorList>
    </citation>
    <scope>NUCLEOTIDE SEQUENCE</scope>
</reference>
<accession>A0A6J7WZT2</accession>
<dbReference type="InterPro" id="IPR013321">
    <property type="entry name" value="Arc_rbn_hlx_hlx"/>
</dbReference>
<dbReference type="EMBL" id="LR798316">
    <property type="protein sequence ID" value="CAB5223240.1"/>
    <property type="molecule type" value="Genomic_DNA"/>
</dbReference>
<dbReference type="GO" id="GO:0006355">
    <property type="term" value="P:regulation of DNA-templated transcription"/>
    <property type="evidence" value="ECO:0007669"/>
    <property type="project" value="InterPro"/>
</dbReference>
<dbReference type="Gene3D" id="1.10.1220.10">
    <property type="entry name" value="Met repressor-like"/>
    <property type="match status" value="1"/>
</dbReference>
<name>A0A6J7WZT2_9CAUD</name>
<sequence>MKETPKYKMLQIPEETHKLLKEYCSKHGFIMSALVAKLVREQVKKKSQ</sequence>
<dbReference type="InterPro" id="IPR010985">
    <property type="entry name" value="Ribbon_hlx_hlx"/>
</dbReference>
<evidence type="ECO:0000313" key="1">
    <source>
        <dbReference type="EMBL" id="CAB5223240.1"/>
    </source>
</evidence>
<gene>
    <name evidence="1" type="ORF">UFOVP385_15</name>
</gene>